<dbReference type="AlphaFoldDB" id="A0AAN5IA07"/>
<name>A0AAN5IA07_9BILA</name>
<evidence type="ECO:0000313" key="1">
    <source>
        <dbReference type="EMBL" id="GMR58257.1"/>
    </source>
</evidence>
<dbReference type="Proteomes" id="UP001328107">
    <property type="component" value="Unassembled WGS sequence"/>
</dbReference>
<organism evidence="1 2">
    <name type="scientific">Pristionchus mayeri</name>
    <dbReference type="NCBI Taxonomy" id="1317129"/>
    <lineage>
        <taxon>Eukaryota</taxon>
        <taxon>Metazoa</taxon>
        <taxon>Ecdysozoa</taxon>
        <taxon>Nematoda</taxon>
        <taxon>Chromadorea</taxon>
        <taxon>Rhabditida</taxon>
        <taxon>Rhabditina</taxon>
        <taxon>Diplogasteromorpha</taxon>
        <taxon>Diplogasteroidea</taxon>
        <taxon>Neodiplogasteridae</taxon>
        <taxon>Pristionchus</taxon>
    </lineage>
</organism>
<dbReference type="EMBL" id="BTRK01000006">
    <property type="protein sequence ID" value="GMR58257.1"/>
    <property type="molecule type" value="Genomic_DNA"/>
</dbReference>
<proteinExistence type="predicted"/>
<protein>
    <recommendedName>
        <fullName evidence="3">F-box domain-containing protein</fullName>
    </recommendedName>
</protein>
<comment type="caution">
    <text evidence="1">The sequence shown here is derived from an EMBL/GenBank/DDBJ whole genome shotgun (WGS) entry which is preliminary data.</text>
</comment>
<accession>A0AAN5IA07</accession>
<gene>
    <name evidence="1" type="ORF">PMAYCL1PPCAC_28452</name>
</gene>
<evidence type="ECO:0000313" key="2">
    <source>
        <dbReference type="Proteomes" id="UP001328107"/>
    </source>
</evidence>
<feature type="non-terminal residue" evidence="1">
    <location>
        <position position="180"/>
    </location>
</feature>
<reference evidence="2" key="1">
    <citation type="submission" date="2022-10" db="EMBL/GenBank/DDBJ databases">
        <title>Genome assembly of Pristionchus species.</title>
        <authorList>
            <person name="Yoshida K."/>
            <person name="Sommer R.J."/>
        </authorList>
    </citation>
    <scope>NUCLEOTIDE SEQUENCE [LARGE SCALE GENOMIC DNA]</scope>
    <source>
        <strain evidence="2">RS5460</strain>
    </source>
</reference>
<keyword evidence="2" id="KW-1185">Reference proteome</keyword>
<sequence length="180" mass="20744">MGLLSSLWWSESPLSPLECLPHTALREVARQLDGLSLDFLSVTSKTMRRRLSEVRIRPPVKEISRLELTKAYVRLKLTPSEPVCRIVAECGPHSLELYITDNEIITARDSSSRRSLLCQKGTRHFTVRKIPSDVVVFDDILKSVIGKAICLNHSFFPSGKRFRWRDEEINVDRKKMECYE</sequence>
<evidence type="ECO:0008006" key="3">
    <source>
        <dbReference type="Google" id="ProtNLM"/>
    </source>
</evidence>